<dbReference type="Proteomes" id="UP000237105">
    <property type="component" value="Unassembled WGS sequence"/>
</dbReference>
<dbReference type="OrthoDB" id="10445025at2759"/>
<comment type="caution">
    <text evidence="1">The sequence shown here is derived from an EMBL/GenBank/DDBJ whole genome shotgun (WGS) entry which is preliminary data.</text>
</comment>
<feature type="non-terminal residue" evidence="1">
    <location>
        <position position="61"/>
    </location>
</feature>
<dbReference type="AlphaFoldDB" id="A0A2P5BWV2"/>
<protein>
    <submittedName>
        <fullName evidence="1">Uncharacterized protein</fullName>
    </submittedName>
</protein>
<keyword evidence="2" id="KW-1185">Reference proteome</keyword>
<reference evidence="2" key="1">
    <citation type="submission" date="2016-06" db="EMBL/GenBank/DDBJ databases">
        <title>Parallel loss of symbiosis genes in relatives of nitrogen-fixing non-legume Parasponia.</title>
        <authorList>
            <person name="Van Velzen R."/>
            <person name="Holmer R."/>
            <person name="Bu F."/>
            <person name="Rutten L."/>
            <person name="Van Zeijl A."/>
            <person name="Liu W."/>
            <person name="Santuari L."/>
            <person name="Cao Q."/>
            <person name="Sharma T."/>
            <person name="Shen D."/>
            <person name="Roswanjaya Y."/>
            <person name="Wardhani T."/>
            <person name="Kalhor M.S."/>
            <person name="Jansen J."/>
            <person name="Van den Hoogen J."/>
            <person name="Gungor B."/>
            <person name="Hartog M."/>
            <person name="Hontelez J."/>
            <person name="Verver J."/>
            <person name="Yang W.-C."/>
            <person name="Schijlen E."/>
            <person name="Repin R."/>
            <person name="Schilthuizen M."/>
            <person name="Schranz E."/>
            <person name="Heidstra R."/>
            <person name="Miyata K."/>
            <person name="Fedorova E."/>
            <person name="Kohlen W."/>
            <person name="Bisseling T."/>
            <person name="Smit S."/>
            <person name="Geurts R."/>
        </authorList>
    </citation>
    <scope>NUCLEOTIDE SEQUENCE [LARGE SCALE GENOMIC DNA]</scope>
    <source>
        <strain evidence="2">cv. WU1-14</strain>
    </source>
</reference>
<accession>A0A2P5BWV2</accession>
<dbReference type="EMBL" id="JXTB01000209">
    <property type="protein sequence ID" value="PON53272.1"/>
    <property type="molecule type" value="Genomic_DNA"/>
</dbReference>
<gene>
    <name evidence="1" type="ORF">PanWU01x14_203850</name>
</gene>
<sequence>MDPVFETESKTHSLVRTIDTWNLNEVAAGMLHAEMSRGVTWSISLGDGAGAWRQSSCSSSC</sequence>
<evidence type="ECO:0000313" key="2">
    <source>
        <dbReference type="Proteomes" id="UP000237105"/>
    </source>
</evidence>
<proteinExistence type="predicted"/>
<evidence type="ECO:0000313" key="1">
    <source>
        <dbReference type="EMBL" id="PON53272.1"/>
    </source>
</evidence>
<organism evidence="1 2">
    <name type="scientific">Parasponia andersonii</name>
    <name type="common">Sponia andersonii</name>
    <dbReference type="NCBI Taxonomy" id="3476"/>
    <lineage>
        <taxon>Eukaryota</taxon>
        <taxon>Viridiplantae</taxon>
        <taxon>Streptophyta</taxon>
        <taxon>Embryophyta</taxon>
        <taxon>Tracheophyta</taxon>
        <taxon>Spermatophyta</taxon>
        <taxon>Magnoliopsida</taxon>
        <taxon>eudicotyledons</taxon>
        <taxon>Gunneridae</taxon>
        <taxon>Pentapetalae</taxon>
        <taxon>rosids</taxon>
        <taxon>fabids</taxon>
        <taxon>Rosales</taxon>
        <taxon>Cannabaceae</taxon>
        <taxon>Parasponia</taxon>
    </lineage>
</organism>
<name>A0A2P5BWV2_PARAD</name>